<dbReference type="InterPro" id="IPR001680">
    <property type="entry name" value="WD40_rpt"/>
</dbReference>
<dbReference type="PANTHER" id="PTHR19847">
    <property type="entry name" value="DDB1- AND CUL4-ASSOCIATED FACTOR 11"/>
    <property type="match status" value="1"/>
</dbReference>
<dbReference type="FunFam" id="2.130.10.10:FF:000960">
    <property type="entry name" value="LEC14B protein-like isoform X1"/>
    <property type="match status" value="1"/>
</dbReference>
<dbReference type="PROSITE" id="PS50082">
    <property type="entry name" value="WD_REPEATS_2"/>
    <property type="match status" value="1"/>
</dbReference>
<evidence type="ECO:0000313" key="2">
    <source>
        <dbReference type="EMBL" id="AQK95205.1"/>
    </source>
</evidence>
<dbReference type="Pfam" id="PF00400">
    <property type="entry name" value="WD40"/>
    <property type="match status" value="3"/>
</dbReference>
<reference evidence="2" key="1">
    <citation type="submission" date="2015-12" db="EMBL/GenBank/DDBJ databases">
        <title>Update maize B73 reference genome by single molecule sequencing technologies.</title>
        <authorList>
            <consortium name="Maize Genome Sequencing Project"/>
            <person name="Ware D."/>
        </authorList>
    </citation>
    <scope>NUCLEOTIDE SEQUENCE</scope>
    <source>
        <tissue evidence="2">Seedling</tissue>
    </source>
</reference>
<evidence type="ECO:0000256" key="1">
    <source>
        <dbReference type="SAM" id="MobiDB-lite"/>
    </source>
</evidence>
<sequence length="482" mass="53585">MGPACHGGTSSPAIQRGILLDWPDPSVLVSASMQGRMRGARRSARGESSRKAAGREVEPFTLCGEMSHLTRATSEPCRRARGAAFARRARPFSAYELVSAREAGRAGGAGFSAADRAYLGRQHIPTKGPWGVDDVESEAYVSQFSADGSLLIAGFRGSRIRVYDAEKGWKIHKDISCRSVHWTVSDIALSPDQRFLAYASLTPIVHIVNVQNAGKESHANITEIHEGLDLTGGDEDEDFGIFSVKFSKDGKEVVVGNNEKSIYVYDLSANKVSARIRAHKVWDRRCLSGEKSAGILTGHLDGVTFIDSRGDGRYFISNCKDQRIKLWDIRKMSSVVRSRPVSLVDWDYRWMPFPSEAHNLKHPGDQSVATYRGHSVLRTLIRCYFSPVHSTGQRYIYTGSSDKSVHIYDVVTGEAVKRLSWHGSIIRDCTWHPYYPTLVSSSWDGFVARWEASGDDDDHSVLVADEMRGSPYYRRYGDPLVM</sequence>
<dbReference type="FunFam" id="2.130.10.10:FF:000492">
    <property type="entry name" value="LEC14B homolog isoform X2"/>
    <property type="match status" value="1"/>
</dbReference>
<dbReference type="EMBL" id="CM000784">
    <property type="protein sequence ID" value="AQK95205.1"/>
    <property type="molecule type" value="Genomic_DNA"/>
</dbReference>
<protein>
    <submittedName>
        <fullName evidence="2">Transducin family protein / WD-40 repeat family protein</fullName>
    </submittedName>
</protein>
<dbReference type="ExpressionAtlas" id="A0A1D6FUR0">
    <property type="expression patterns" value="baseline and differential"/>
</dbReference>
<dbReference type="PANTHER" id="PTHR19847:SF26">
    <property type="entry name" value="LEC14B PROTEIN"/>
    <property type="match status" value="1"/>
</dbReference>
<dbReference type="Gene3D" id="2.130.10.10">
    <property type="entry name" value="YVTN repeat-like/Quinoprotein amine dehydrogenase"/>
    <property type="match status" value="2"/>
</dbReference>
<proteinExistence type="predicted"/>
<dbReference type="InterPro" id="IPR051859">
    <property type="entry name" value="DCAF"/>
</dbReference>
<dbReference type="InterPro" id="IPR036322">
    <property type="entry name" value="WD40_repeat_dom_sf"/>
</dbReference>
<organism evidence="2">
    <name type="scientific">Zea mays</name>
    <name type="common">Maize</name>
    <dbReference type="NCBI Taxonomy" id="4577"/>
    <lineage>
        <taxon>Eukaryota</taxon>
        <taxon>Viridiplantae</taxon>
        <taxon>Streptophyta</taxon>
        <taxon>Embryophyta</taxon>
        <taxon>Tracheophyta</taxon>
        <taxon>Spermatophyta</taxon>
        <taxon>Magnoliopsida</taxon>
        <taxon>Liliopsida</taxon>
        <taxon>Poales</taxon>
        <taxon>Poaceae</taxon>
        <taxon>PACMAD clade</taxon>
        <taxon>Panicoideae</taxon>
        <taxon>Andropogonodae</taxon>
        <taxon>Andropogoneae</taxon>
        <taxon>Tripsacinae</taxon>
        <taxon>Zea</taxon>
    </lineage>
</organism>
<dbReference type="PROSITE" id="PS50294">
    <property type="entry name" value="WD_REPEATS_REGION"/>
    <property type="match status" value="1"/>
</dbReference>
<gene>
    <name evidence="2" type="ORF">ZEAMMB73_Zm00001d010892</name>
</gene>
<dbReference type="SUPFAM" id="SSF50978">
    <property type="entry name" value="WD40 repeat-like"/>
    <property type="match status" value="1"/>
</dbReference>
<feature type="compositionally biased region" description="Basic and acidic residues" evidence="1">
    <location>
        <begin position="44"/>
        <end position="53"/>
    </location>
</feature>
<accession>A0A1D6FUR0</accession>
<feature type="region of interest" description="Disordered" evidence="1">
    <location>
        <begin position="34"/>
        <end position="53"/>
    </location>
</feature>
<dbReference type="SMART" id="SM00320">
    <property type="entry name" value="WD40"/>
    <property type="match status" value="6"/>
</dbReference>
<dbReference type="AlphaFoldDB" id="A0A1D6FUR0"/>
<dbReference type="InterPro" id="IPR015943">
    <property type="entry name" value="WD40/YVTN_repeat-like_dom_sf"/>
</dbReference>
<name>A0A1D6FUR0_MAIZE</name>